<reference evidence="2" key="2">
    <citation type="submission" date="2020-05" db="UniProtKB">
        <authorList>
            <consortium name="EnsemblMetazoa"/>
        </authorList>
    </citation>
    <scope>IDENTIFICATION</scope>
    <source>
        <strain evidence="2">IAEA</strain>
    </source>
</reference>
<reference evidence="3" key="1">
    <citation type="submission" date="2014-03" db="EMBL/GenBank/DDBJ databases">
        <authorList>
            <person name="Aksoy S."/>
            <person name="Warren W."/>
            <person name="Wilson R.K."/>
        </authorList>
    </citation>
    <scope>NUCLEOTIDE SEQUENCE [LARGE SCALE GENOMIC DNA]</scope>
    <source>
        <strain evidence="3">IAEA</strain>
    </source>
</reference>
<dbReference type="AlphaFoldDB" id="A0A1A9X5H8"/>
<sequence>MLNFIIFVFLIILSNYYIFGGHYLVKPDLNFFQTYYGQLKPTTFYGTAASLTPSDSDSNEAQTAEIADNRRDKDIKRLIPLYQSYLPIGRQSSNQINGFKQGFNASKVIEKSDPIKVIGPSDISSSQGYNYQIPEHFKASVNTQSSTDISSGDMRTLTKPINIDSPDLDELHCLSSQDKSGFFRVVIRINRFLRIFPVVDNDSIEKSCQFVLKNTYFILDMKEQYFQQCGVYQCGKDLCLRLRFPSIKSMRTASDYIFTVHCEIQKTVAVKTHTLKMGINSEQQGRSMGIYARGGKQNNLRTHIELLRKLSEDYTQHLNSERIVQLGEDLLLRAHVLPGDGWNYAKLTDIIFQRISPDGNVLQEVVLITSEGCLNPIMLSVCQGIIFEGPLAYKLPFKAFMFQGMSSGDELIMSIRITGCLYSKDCSINSIECGYADNSSLERHIRSVEMIENSLSNASETFEISKIPFRVSVTVDERLNLSYVQALKIRFTFLLAFLTFITILIGIVTFFKFKLNK</sequence>
<keyword evidence="1" id="KW-1133">Transmembrane helix</keyword>
<name>A0A1A9X5H8_9MUSC</name>
<dbReference type="EnsemblMetazoa" id="GBRI044912-RA">
    <property type="protein sequence ID" value="GBRI044912-PA"/>
    <property type="gene ID" value="GBRI044912"/>
</dbReference>
<evidence type="ECO:0000313" key="2">
    <source>
        <dbReference type="EnsemblMetazoa" id="GBRI044912-PA"/>
    </source>
</evidence>
<evidence type="ECO:0000313" key="3">
    <source>
        <dbReference type="Proteomes" id="UP000091820"/>
    </source>
</evidence>
<dbReference type="Proteomes" id="UP000091820">
    <property type="component" value="Unassembled WGS sequence"/>
</dbReference>
<dbReference type="STRING" id="37001.A0A1A9X5H8"/>
<keyword evidence="1" id="KW-0472">Membrane</keyword>
<keyword evidence="1" id="KW-0812">Transmembrane</keyword>
<keyword evidence="3" id="KW-1185">Reference proteome</keyword>
<evidence type="ECO:0000256" key="1">
    <source>
        <dbReference type="SAM" id="Phobius"/>
    </source>
</evidence>
<accession>A0A1A9X5H8</accession>
<protein>
    <recommendedName>
        <fullName evidence="4">ZP domain-containing protein</fullName>
    </recommendedName>
</protein>
<dbReference type="VEuPathDB" id="VectorBase:GBRI044912"/>
<dbReference type="PANTHER" id="PTHR39959:SF2">
    <property type="entry name" value="RE44287P"/>
    <property type="match status" value="1"/>
</dbReference>
<evidence type="ECO:0008006" key="4">
    <source>
        <dbReference type="Google" id="ProtNLM"/>
    </source>
</evidence>
<proteinExistence type="predicted"/>
<feature type="transmembrane region" description="Helical" evidence="1">
    <location>
        <begin position="491"/>
        <end position="511"/>
    </location>
</feature>
<dbReference type="PANTHER" id="PTHR39959">
    <property type="entry name" value="RE44287P-RELATED"/>
    <property type="match status" value="1"/>
</dbReference>
<organism evidence="2 3">
    <name type="scientific">Glossina brevipalpis</name>
    <dbReference type="NCBI Taxonomy" id="37001"/>
    <lineage>
        <taxon>Eukaryota</taxon>
        <taxon>Metazoa</taxon>
        <taxon>Ecdysozoa</taxon>
        <taxon>Arthropoda</taxon>
        <taxon>Hexapoda</taxon>
        <taxon>Insecta</taxon>
        <taxon>Pterygota</taxon>
        <taxon>Neoptera</taxon>
        <taxon>Endopterygota</taxon>
        <taxon>Diptera</taxon>
        <taxon>Brachycera</taxon>
        <taxon>Muscomorpha</taxon>
        <taxon>Hippoboscoidea</taxon>
        <taxon>Glossinidae</taxon>
        <taxon>Glossina</taxon>
    </lineage>
</organism>